<dbReference type="InterPro" id="IPR004305">
    <property type="entry name" value="Thiaminase-2/PQQC"/>
</dbReference>
<dbReference type="EMBL" id="CP049742">
    <property type="protein sequence ID" value="QPC45667.1"/>
    <property type="molecule type" value="Genomic_DNA"/>
</dbReference>
<dbReference type="UniPathway" id="UPA00060"/>
<organism evidence="11 12">
    <name type="scientific">Mangrovibacillus cuniculi</name>
    <dbReference type="NCBI Taxonomy" id="2593652"/>
    <lineage>
        <taxon>Bacteria</taxon>
        <taxon>Bacillati</taxon>
        <taxon>Bacillota</taxon>
        <taxon>Bacilli</taxon>
        <taxon>Bacillales</taxon>
        <taxon>Bacillaceae</taxon>
        <taxon>Mangrovibacillus</taxon>
    </lineage>
</organism>
<comment type="catalytic activity">
    <reaction evidence="1 9">
        <text>4-amino-5-aminomethyl-2-methylpyrimidine + H2O = 4-amino-5-hydroxymethyl-2-methylpyrimidine + NH4(+)</text>
        <dbReference type="Rhea" id="RHEA:31799"/>
        <dbReference type="ChEBI" id="CHEBI:15377"/>
        <dbReference type="ChEBI" id="CHEBI:16892"/>
        <dbReference type="ChEBI" id="CHEBI:28938"/>
        <dbReference type="ChEBI" id="CHEBI:63416"/>
        <dbReference type="EC" id="3.5.99.2"/>
    </reaction>
</comment>
<evidence type="ECO:0000256" key="3">
    <source>
        <dbReference type="ARBA" id="ARBA00010264"/>
    </source>
</evidence>
<evidence type="ECO:0000256" key="1">
    <source>
        <dbReference type="ARBA" id="ARBA00001881"/>
    </source>
</evidence>
<dbReference type="SUPFAM" id="SSF48613">
    <property type="entry name" value="Heme oxygenase-like"/>
    <property type="match status" value="1"/>
</dbReference>
<dbReference type="InterPro" id="IPR050967">
    <property type="entry name" value="Thiamine_Salvage_TenA"/>
</dbReference>
<dbReference type="GO" id="GO:0050334">
    <property type="term" value="F:thiaminase activity"/>
    <property type="evidence" value="ECO:0007669"/>
    <property type="project" value="UniProtKB-EC"/>
</dbReference>
<evidence type="ECO:0000256" key="9">
    <source>
        <dbReference type="RuleBase" id="RU363093"/>
    </source>
</evidence>
<dbReference type="RefSeq" id="WP_239673181.1">
    <property type="nucleotide sequence ID" value="NZ_CP049742.1"/>
</dbReference>
<comment type="catalytic activity">
    <reaction evidence="8 9">
        <text>thiamine + H2O = 5-(2-hydroxyethyl)-4-methylthiazole + 4-amino-5-hydroxymethyl-2-methylpyrimidine + H(+)</text>
        <dbReference type="Rhea" id="RHEA:17509"/>
        <dbReference type="ChEBI" id="CHEBI:15377"/>
        <dbReference type="ChEBI" id="CHEBI:15378"/>
        <dbReference type="ChEBI" id="CHEBI:16892"/>
        <dbReference type="ChEBI" id="CHEBI:17957"/>
        <dbReference type="ChEBI" id="CHEBI:18385"/>
        <dbReference type="EC" id="3.5.99.2"/>
    </reaction>
</comment>
<dbReference type="GO" id="GO:0009229">
    <property type="term" value="P:thiamine diphosphate biosynthetic process"/>
    <property type="evidence" value="ECO:0007669"/>
    <property type="project" value="UniProtKB-UniPathway"/>
</dbReference>
<dbReference type="AlphaFoldDB" id="A0A7S8HEF6"/>
<comment type="subunit">
    <text evidence="4">Homotetramer.</text>
</comment>
<evidence type="ECO:0000313" key="11">
    <source>
        <dbReference type="EMBL" id="QPC45667.1"/>
    </source>
</evidence>
<comment type="function">
    <text evidence="9">Catalyzes an amino-pyrimidine hydrolysis reaction at the C5' of the pyrimidine moiety of thiamine compounds, a reaction that is part of a thiamine salvage pathway.</text>
</comment>
<evidence type="ECO:0000256" key="7">
    <source>
        <dbReference type="ARBA" id="ARBA00022977"/>
    </source>
</evidence>
<evidence type="ECO:0000256" key="8">
    <source>
        <dbReference type="ARBA" id="ARBA00048337"/>
    </source>
</evidence>
<dbReference type="InterPro" id="IPR016084">
    <property type="entry name" value="Haem_Oase-like_multi-hlx"/>
</dbReference>
<comment type="pathway">
    <text evidence="2 9">Cofactor biosynthesis; thiamine diphosphate biosynthesis.</text>
</comment>
<evidence type="ECO:0000256" key="2">
    <source>
        <dbReference type="ARBA" id="ARBA00004948"/>
    </source>
</evidence>
<keyword evidence="9" id="KW-0378">Hydrolase</keyword>
<dbReference type="NCBIfam" id="TIGR04306">
    <property type="entry name" value="salvage_TenA"/>
    <property type="match status" value="1"/>
</dbReference>
<comment type="similarity">
    <text evidence="3 9">Belongs to the TenA family.</text>
</comment>
<dbReference type="PANTHER" id="PTHR43198:SF2">
    <property type="entry name" value="SI:CH1073-67J19.1-RELATED"/>
    <property type="match status" value="1"/>
</dbReference>
<keyword evidence="12" id="KW-1185">Reference proteome</keyword>
<feature type="domain" description="Thiaminase-2/PQQC" evidence="10">
    <location>
        <begin position="10"/>
        <end position="214"/>
    </location>
</feature>
<dbReference type="Pfam" id="PF03070">
    <property type="entry name" value="TENA_THI-4"/>
    <property type="match status" value="1"/>
</dbReference>
<evidence type="ECO:0000256" key="6">
    <source>
        <dbReference type="ARBA" id="ARBA00013647"/>
    </source>
</evidence>
<evidence type="ECO:0000256" key="5">
    <source>
        <dbReference type="ARBA" id="ARBA00012684"/>
    </source>
</evidence>
<dbReference type="GO" id="GO:0009228">
    <property type="term" value="P:thiamine biosynthetic process"/>
    <property type="evidence" value="ECO:0007669"/>
    <property type="project" value="UniProtKB-KW"/>
</dbReference>
<keyword evidence="7 9" id="KW-0784">Thiamine biosynthesis</keyword>
<gene>
    <name evidence="11" type="primary">tenA</name>
    <name evidence="11" type="ORF">G8O30_01115</name>
</gene>
<dbReference type="GO" id="GO:0005829">
    <property type="term" value="C:cytosol"/>
    <property type="evidence" value="ECO:0007669"/>
    <property type="project" value="TreeGrafter"/>
</dbReference>
<dbReference type="PANTHER" id="PTHR43198">
    <property type="entry name" value="BIFUNCTIONAL TH2 PROTEIN"/>
    <property type="match status" value="1"/>
</dbReference>
<dbReference type="InterPro" id="IPR027574">
    <property type="entry name" value="Thiaminase_II"/>
</dbReference>
<dbReference type="CDD" id="cd19364">
    <property type="entry name" value="TenA_C_BsTenA-like"/>
    <property type="match status" value="1"/>
</dbReference>
<evidence type="ECO:0000313" key="12">
    <source>
        <dbReference type="Proteomes" id="UP000593626"/>
    </source>
</evidence>
<reference evidence="11 12" key="1">
    <citation type="submission" date="2019-07" db="EMBL/GenBank/DDBJ databases">
        <title>Genome sequence of 2 isolates from Red Sea Mangroves.</title>
        <authorList>
            <person name="Sefrji F."/>
            <person name="Michoud G."/>
            <person name="Merlino G."/>
            <person name="Daffonchio D."/>
        </authorList>
    </citation>
    <scope>NUCLEOTIDE SEQUENCE [LARGE SCALE GENOMIC DNA]</scope>
    <source>
        <strain evidence="11 12">R1DC41</strain>
    </source>
</reference>
<name>A0A7S8HEF6_9BACI</name>
<dbReference type="KEGG" id="mcui:G8O30_01115"/>
<dbReference type="Gene3D" id="1.20.910.10">
    <property type="entry name" value="Heme oxygenase-like"/>
    <property type="match status" value="1"/>
</dbReference>
<dbReference type="Proteomes" id="UP000593626">
    <property type="component" value="Chromosome"/>
</dbReference>
<dbReference type="EC" id="3.5.99.2" evidence="5 9"/>
<proteinExistence type="inferred from homology"/>
<sequence length="230" mass="26995">MTTFTKDLREKVAPIWEASFQHQFVKGIADGSLPVKNFRHYVMQDSYYLHHFAKVQALGAIKSDNMDTAQRFVTHASHTFEAELSLHQHFYELLDITEEEIQAFEPAPTAYAYTSHMYRAAEEGTLADLLAAILPCYWLYYEIGQKLQHAKPNHPIYDKWIATYASDWFGELVTEQINRLDELVGELSDHEKDRIEKHFVKSSYYELAFWEMSWSLESWDSLMNREVAQR</sequence>
<protein>
    <recommendedName>
        <fullName evidence="6 9">Aminopyrimidine aminohydrolase</fullName>
        <ecNumber evidence="5 9">3.5.99.2</ecNumber>
    </recommendedName>
</protein>
<evidence type="ECO:0000259" key="10">
    <source>
        <dbReference type="Pfam" id="PF03070"/>
    </source>
</evidence>
<evidence type="ECO:0000256" key="4">
    <source>
        <dbReference type="ARBA" id="ARBA00011881"/>
    </source>
</evidence>
<accession>A0A7S8HEF6</accession>